<evidence type="ECO:0000256" key="1">
    <source>
        <dbReference type="SAM" id="Phobius"/>
    </source>
</evidence>
<keyword evidence="1" id="KW-1133">Transmembrane helix</keyword>
<feature type="non-terminal residue" evidence="2">
    <location>
        <position position="227"/>
    </location>
</feature>
<keyword evidence="1" id="KW-0812">Transmembrane</keyword>
<dbReference type="AlphaFoldDB" id="X0XE61"/>
<name>X0XE61_9ZZZZ</name>
<feature type="transmembrane region" description="Helical" evidence="1">
    <location>
        <begin position="37"/>
        <end position="54"/>
    </location>
</feature>
<dbReference type="EMBL" id="BARS01049617">
    <property type="protein sequence ID" value="GAG34938.1"/>
    <property type="molecule type" value="Genomic_DNA"/>
</dbReference>
<feature type="transmembrane region" description="Helical" evidence="1">
    <location>
        <begin position="60"/>
        <end position="79"/>
    </location>
</feature>
<reference evidence="2" key="1">
    <citation type="journal article" date="2014" name="Front. Microbiol.">
        <title>High frequency of phylogenetically diverse reductive dehalogenase-homologous genes in deep subseafloor sedimentary metagenomes.</title>
        <authorList>
            <person name="Kawai M."/>
            <person name="Futagami T."/>
            <person name="Toyoda A."/>
            <person name="Takaki Y."/>
            <person name="Nishi S."/>
            <person name="Hori S."/>
            <person name="Arai W."/>
            <person name="Tsubouchi T."/>
            <person name="Morono Y."/>
            <person name="Uchiyama I."/>
            <person name="Ito T."/>
            <person name="Fujiyama A."/>
            <person name="Inagaki F."/>
            <person name="Takami H."/>
        </authorList>
    </citation>
    <scope>NUCLEOTIDE SEQUENCE</scope>
    <source>
        <strain evidence="2">Expedition CK06-06</strain>
    </source>
</reference>
<organism evidence="2">
    <name type="scientific">marine sediment metagenome</name>
    <dbReference type="NCBI Taxonomy" id="412755"/>
    <lineage>
        <taxon>unclassified sequences</taxon>
        <taxon>metagenomes</taxon>
        <taxon>ecological metagenomes</taxon>
    </lineage>
</organism>
<proteinExistence type="predicted"/>
<keyword evidence="1" id="KW-0472">Membrane</keyword>
<accession>X0XE61</accession>
<protein>
    <submittedName>
        <fullName evidence="2">Uncharacterized protein</fullName>
    </submittedName>
</protein>
<sequence>MGFLRSKKEKRRLVAELIDDLVSGPDPMDEYGRWENIDFLITQGFVITILVVLFTVKDIVVLAFSILGIIIVLFAYLHFKTVKRTEEALGKMFLDSTTYFSESDRVEQIEVEGWELLILPEKIMAKDELVYSKDELLETLAALSSPDVRTGGGPIYAPVIEEIARVRADKYIDDYKRRQTTKEAGHRRFFKRKKPTADISTIEDSRDEVFDMIKDIKFLGDEDDGDE</sequence>
<evidence type="ECO:0000313" key="2">
    <source>
        <dbReference type="EMBL" id="GAG34938.1"/>
    </source>
</evidence>
<gene>
    <name evidence="2" type="ORF">S01H1_74196</name>
</gene>
<comment type="caution">
    <text evidence="2">The sequence shown here is derived from an EMBL/GenBank/DDBJ whole genome shotgun (WGS) entry which is preliminary data.</text>
</comment>